<evidence type="ECO:0000313" key="2">
    <source>
        <dbReference type="Proteomes" id="UP000054007"/>
    </source>
</evidence>
<name>A0A0D7B0N4_9AGAR</name>
<dbReference type="OrthoDB" id="3365698at2759"/>
<dbReference type="EMBL" id="KN880675">
    <property type="protein sequence ID" value="KIY63760.1"/>
    <property type="molecule type" value="Genomic_DNA"/>
</dbReference>
<dbReference type="InterPro" id="IPR032675">
    <property type="entry name" value="LRR_dom_sf"/>
</dbReference>
<organism evidence="1 2">
    <name type="scientific">Cylindrobasidium torrendii FP15055 ss-10</name>
    <dbReference type="NCBI Taxonomy" id="1314674"/>
    <lineage>
        <taxon>Eukaryota</taxon>
        <taxon>Fungi</taxon>
        <taxon>Dikarya</taxon>
        <taxon>Basidiomycota</taxon>
        <taxon>Agaricomycotina</taxon>
        <taxon>Agaricomycetes</taxon>
        <taxon>Agaricomycetidae</taxon>
        <taxon>Agaricales</taxon>
        <taxon>Marasmiineae</taxon>
        <taxon>Physalacriaceae</taxon>
        <taxon>Cylindrobasidium</taxon>
    </lineage>
</organism>
<gene>
    <name evidence="1" type="ORF">CYLTODRAFT_493660</name>
</gene>
<dbReference type="Proteomes" id="UP000054007">
    <property type="component" value="Unassembled WGS sequence"/>
</dbReference>
<reference evidence="1 2" key="1">
    <citation type="journal article" date="2015" name="Fungal Genet. Biol.">
        <title>Evolution of novel wood decay mechanisms in Agaricales revealed by the genome sequences of Fistulina hepatica and Cylindrobasidium torrendii.</title>
        <authorList>
            <person name="Floudas D."/>
            <person name="Held B.W."/>
            <person name="Riley R."/>
            <person name="Nagy L.G."/>
            <person name="Koehler G."/>
            <person name="Ransdell A.S."/>
            <person name="Younus H."/>
            <person name="Chow J."/>
            <person name="Chiniquy J."/>
            <person name="Lipzen A."/>
            <person name="Tritt A."/>
            <person name="Sun H."/>
            <person name="Haridas S."/>
            <person name="LaButti K."/>
            <person name="Ohm R.A."/>
            <person name="Kues U."/>
            <person name="Blanchette R.A."/>
            <person name="Grigoriev I.V."/>
            <person name="Minto R.E."/>
            <person name="Hibbett D.S."/>
        </authorList>
    </citation>
    <scope>NUCLEOTIDE SEQUENCE [LARGE SCALE GENOMIC DNA]</scope>
    <source>
        <strain evidence="1 2">FP15055 ss-10</strain>
    </source>
</reference>
<accession>A0A0D7B0N4</accession>
<protein>
    <recommendedName>
        <fullName evidence="3">F-box domain-containing protein</fullName>
    </recommendedName>
</protein>
<dbReference type="Gene3D" id="3.80.10.10">
    <property type="entry name" value="Ribonuclease Inhibitor"/>
    <property type="match status" value="1"/>
</dbReference>
<evidence type="ECO:0008006" key="3">
    <source>
        <dbReference type="Google" id="ProtNLM"/>
    </source>
</evidence>
<evidence type="ECO:0000313" key="1">
    <source>
        <dbReference type="EMBL" id="KIY63760.1"/>
    </source>
</evidence>
<dbReference type="STRING" id="1314674.A0A0D7B0N4"/>
<dbReference type="SUPFAM" id="SSF52047">
    <property type="entry name" value="RNI-like"/>
    <property type="match status" value="1"/>
</dbReference>
<dbReference type="AlphaFoldDB" id="A0A0D7B0N4"/>
<sequence length="422" mass="48083">MAPIDTIPDDVLRTVFELCCATETRYGYGEIGYLCKTGVNIPFQHTILRVSRRWMDVVTHAPNLWTSLDVGFLLRPKYVDHFVRSALRWSGDALLDIKVSHCRLPEFLENIFLSQSRRWRTLELELSQWSWTWLQHSGIPFLESLNVTGGSINEQLALSGAFVGAPALRRLTCPPSLVVHVAFPWNQIVELDVHVHEFNAIPRTPEDKRRFFDILAIAPLRTLASNDPPTKLASTLCIPRSPQNIHRADASLTTELIPGLVRRSGCTLTHLDILDVNPTHDKTKAFEALLKAVPQLQELDLFIISNMEDEGSLSQMLQSLYIKDILPELRTIRMKFSSAGAYAPEGYDWRRVRCMLLHVGLSIIEGKRKAFWCMKMNMREVVQGRVEVLDPLDDSQQMQVTNGRNRLLEAADAMRIDLYLVE</sequence>
<keyword evidence="2" id="KW-1185">Reference proteome</keyword>
<proteinExistence type="predicted"/>